<comment type="caution">
    <text evidence="2">The sequence shown here is derived from an EMBL/GenBank/DDBJ whole genome shotgun (WGS) entry which is preliminary data.</text>
</comment>
<reference evidence="2" key="2">
    <citation type="journal article" date="2020" name="Microorganisms">
        <title>Osmotic Adaptation and Compatible Solute Biosynthesis of Phototrophic Bacteria as Revealed from Genome Analyses.</title>
        <authorList>
            <person name="Imhoff J.F."/>
            <person name="Rahn T."/>
            <person name="Kunzel S."/>
            <person name="Keller A."/>
            <person name="Neulinger S.C."/>
        </authorList>
    </citation>
    <scope>NUCLEOTIDE SEQUENCE</scope>
    <source>
        <strain evidence="2">IM 151</strain>
    </source>
</reference>
<name>A0ABS1DWY5_RUBGE</name>
<keyword evidence="3" id="KW-1185">Reference proteome</keyword>
<accession>A0ABS1DWY5</accession>
<reference evidence="2" key="1">
    <citation type="submission" date="2017-08" db="EMBL/GenBank/DDBJ databases">
        <authorList>
            <person name="Imhoff J.F."/>
            <person name="Rahn T."/>
            <person name="Kuenzel S."/>
            <person name="Neulinger S.C."/>
        </authorList>
    </citation>
    <scope>NUCLEOTIDE SEQUENCE</scope>
    <source>
        <strain evidence="2">IM 151</strain>
    </source>
</reference>
<feature type="domain" description="Asparagine synthetase" evidence="1">
    <location>
        <begin position="227"/>
        <end position="340"/>
    </location>
</feature>
<dbReference type="Pfam" id="PF00733">
    <property type="entry name" value="Asn_synthase"/>
    <property type="match status" value="2"/>
</dbReference>
<evidence type="ECO:0000313" key="2">
    <source>
        <dbReference type="EMBL" id="MBK1713267.1"/>
    </source>
</evidence>
<dbReference type="InterPro" id="IPR014729">
    <property type="entry name" value="Rossmann-like_a/b/a_fold"/>
</dbReference>
<evidence type="ECO:0000313" key="3">
    <source>
        <dbReference type="Proteomes" id="UP001041814"/>
    </source>
</evidence>
<gene>
    <name evidence="2" type="ORF">CKO43_10805</name>
</gene>
<evidence type="ECO:0000259" key="1">
    <source>
        <dbReference type="Pfam" id="PF00733"/>
    </source>
</evidence>
<dbReference type="RefSeq" id="WP_200378651.1">
    <property type="nucleotide sequence ID" value="NZ_NRRU01000034.1"/>
</dbReference>
<dbReference type="Gene3D" id="3.40.50.620">
    <property type="entry name" value="HUPs"/>
    <property type="match status" value="1"/>
</dbReference>
<dbReference type="InterPro" id="IPR001962">
    <property type="entry name" value="Asn_synthase"/>
</dbReference>
<dbReference type="SUPFAM" id="SSF52402">
    <property type="entry name" value="Adenine nucleotide alpha hydrolases-like"/>
    <property type="match status" value="1"/>
</dbReference>
<feature type="domain" description="Asparagine synthetase" evidence="1">
    <location>
        <begin position="413"/>
        <end position="512"/>
    </location>
</feature>
<dbReference type="EMBL" id="NRRU01000034">
    <property type="protein sequence ID" value="MBK1713267.1"/>
    <property type="molecule type" value="Genomic_DNA"/>
</dbReference>
<sequence length="541" mass="59862">MISFRIEAGDRLLPWTAAAGRWVAGRSWVQPFEHPALECCSLVSPDRLAFIVRERGAMTGRLTGLEPQRVDEQAWDEQLAAALQWPLNVSVLTWRTDAAGSVLLRCGGWGTAPVCLAVQRDTLHGHWDPAQLYRFLQGGVDFGRAAYLLARIGAPYSRRTLFPGMQLLTERACADWDPERHGLRIDYPQPMPVAGPRTLRADADVLGSFEALLGASITRWLDPGRDVFATELSGGLDSAVVGLVAAKLSGRPVRSYGLIVPDETGRVQTRRRQLIVERLGALDSAIDASRHTPFSSPRHEGDDAIVPWGEFYHEAFLALLRRARGHGVHTILTGIGGDEISTLAHDELDPRRPAPMAEPALPSYLSDRALQAFREEAQHGLDCAPNGAALRSVFEAAQAGTAVYLRAGVWPLYPYATPELVEFCRSLPAEWRRGRRLQREYLARHGLPQEVYRPELPESFIPLLDQAMRHDARKTIEALFQDSLLADAGLVDTPRLLAAYRRYCSGEDLSESDFLLEAVVLELTLRTLQAGTERQHEAVAA</sequence>
<organism evidence="2 3">
    <name type="scientific">Rubrivivax gelatinosus</name>
    <name type="common">Rhodocyclus gelatinosus</name>
    <name type="synonym">Rhodopseudomonas gelatinosa</name>
    <dbReference type="NCBI Taxonomy" id="28068"/>
    <lineage>
        <taxon>Bacteria</taxon>
        <taxon>Pseudomonadati</taxon>
        <taxon>Pseudomonadota</taxon>
        <taxon>Betaproteobacteria</taxon>
        <taxon>Burkholderiales</taxon>
        <taxon>Sphaerotilaceae</taxon>
        <taxon>Rubrivivax</taxon>
    </lineage>
</organism>
<proteinExistence type="predicted"/>
<protein>
    <recommendedName>
        <fullName evidence="1">Asparagine synthetase domain-containing protein</fullName>
    </recommendedName>
</protein>
<dbReference type="Proteomes" id="UP001041814">
    <property type="component" value="Unassembled WGS sequence"/>
</dbReference>